<dbReference type="EMBL" id="WTYG01000008">
    <property type="protein sequence ID" value="MXP36899.1"/>
    <property type="molecule type" value="Genomic_DNA"/>
</dbReference>
<reference evidence="2 3" key="1">
    <citation type="submission" date="2019-12" db="EMBL/GenBank/DDBJ databases">
        <title>Genomic-based taxomic classification of the family Erythrobacteraceae.</title>
        <authorList>
            <person name="Xu L."/>
        </authorList>
    </citation>
    <scope>NUCLEOTIDE SEQUENCE [LARGE SCALE GENOMIC DNA]</scope>
    <source>
        <strain evidence="2 3">CGMCC 1.8703</strain>
    </source>
</reference>
<accession>A0A6I4UHW2</accession>
<dbReference type="PANTHER" id="PTHR42966:SF1">
    <property type="entry name" value="SIALIC ACID SYNTHASE"/>
    <property type="match status" value="1"/>
</dbReference>
<dbReference type="NCBIfam" id="TIGR03569">
    <property type="entry name" value="NeuB_NnaB"/>
    <property type="match status" value="1"/>
</dbReference>
<feature type="domain" description="AFP-like" evidence="1">
    <location>
        <begin position="282"/>
        <end position="330"/>
    </location>
</feature>
<evidence type="ECO:0000313" key="3">
    <source>
        <dbReference type="Proteomes" id="UP000439914"/>
    </source>
</evidence>
<sequence>MMTLIIAEAGVNHNGDMGMARELVAIAAEAGADMVKFQTFSACEIATGAAPKAGYQLTTTGAEQTQQEMLAMLELSRDDHDVLLRACEEAGIAFFSTGFDEGAIDLLIELGVDRIKVPSGEITNLPLLRHMAAKGLPIILSTGMANLGEIEAAVNALERGGISRNRITILHCNTEYPTPMSEVNLMAMSNIGAAFGTAYGYSDHTKGIEVSIAAVALGASVIEKHFTLDRSLPGPDHAASLEPAELAQMVRAIRNIEQALAGDGIKRPSGSEAGNRAIVRKSIVASRDIAAGELFSPTNLGTKRPGNGISPMRWDELIGCPAPRAFAADELVNLLATKSGEDV</sequence>
<dbReference type="InterPro" id="IPR020007">
    <property type="entry name" value="NeuB/NeuA"/>
</dbReference>
<dbReference type="InterPro" id="IPR051690">
    <property type="entry name" value="PseI-like"/>
</dbReference>
<dbReference type="AlphaFoldDB" id="A0A6I4UHW2"/>
<dbReference type="Pfam" id="PF08666">
    <property type="entry name" value="SAF"/>
    <property type="match status" value="1"/>
</dbReference>
<dbReference type="GO" id="GO:0047444">
    <property type="term" value="F:N-acylneuraminate-9-phosphate synthase activity"/>
    <property type="evidence" value="ECO:0007669"/>
    <property type="project" value="TreeGrafter"/>
</dbReference>
<dbReference type="InterPro" id="IPR013132">
    <property type="entry name" value="PseI/NeuA/B-like_N"/>
</dbReference>
<dbReference type="PANTHER" id="PTHR42966">
    <property type="entry name" value="N-ACETYLNEURAMINATE SYNTHASE"/>
    <property type="match status" value="1"/>
</dbReference>
<evidence type="ECO:0000313" key="2">
    <source>
        <dbReference type="EMBL" id="MXP36899.1"/>
    </source>
</evidence>
<dbReference type="PROSITE" id="PS50844">
    <property type="entry name" value="AFP_LIKE"/>
    <property type="match status" value="1"/>
</dbReference>
<dbReference type="EC" id="2.5.1.56" evidence="2"/>
<dbReference type="InterPro" id="IPR057736">
    <property type="entry name" value="SAF_PseI/NeuA/NeuB"/>
</dbReference>
<proteinExistence type="predicted"/>
<dbReference type="Pfam" id="PF03102">
    <property type="entry name" value="NeuB"/>
    <property type="match status" value="1"/>
</dbReference>
<dbReference type="SMART" id="SM00858">
    <property type="entry name" value="SAF"/>
    <property type="match status" value="1"/>
</dbReference>
<dbReference type="GO" id="GO:0016051">
    <property type="term" value="P:carbohydrate biosynthetic process"/>
    <property type="evidence" value="ECO:0007669"/>
    <property type="project" value="InterPro"/>
</dbReference>
<gene>
    <name evidence="2" type="primary">neuB</name>
    <name evidence="2" type="ORF">GRI55_14200</name>
</gene>
<dbReference type="InterPro" id="IPR013785">
    <property type="entry name" value="Aldolase_TIM"/>
</dbReference>
<dbReference type="SUPFAM" id="SSF51569">
    <property type="entry name" value="Aldolase"/>
    <property type="match status" value="1"/>
</dbReference>
<dbReference type="SUPFAM" id="SSF51269">
    <property type="entry name" value="AFP III-like domain"/>
    <property type="match status" value="1"/>
</dbReference>
<dbReference type="InterPro" id="IPR006190">
    <property type="entry name" value="SAF_AFP_Neu5Ac"/>
</dbReference>
<dbReference type="InterPro" id="IPR013974">
    <property type="entry name" value="SAF"/>
</dbReference>
<dbReference type="InterPro" id="IPR036732">
    <property type="entry name" value="AFP_Neu5c_C_sf"/>
</dbReference>
<dbReference type="CDD" id="cd11615">
    <property type="entry name" value="SAF_NeuB_like"/>
    <property type="match status" value="1"/>
</dbReference>
<keyword evidence="2" id="KW-0808">Transferase</keyword>
<organism evidence="2 3">
    <name type="scientific">Qipengyuania citrea</name>
    <dbReference type="NCBI Taxonomy" id="225971"/>
    <lineage>
        <taxon>Bacteria</taxon>
        <taxon>Pseudomonadati</taxon>
        <taxon>Pseudomonadota</taxon>
        <taxon>Alphaproteobacteria</taxon>
        <taxon>Sphingomonadales</taxon>
        <taxon>Erythrobacteraceae</taxon>
        <taxon>Qipengyuania</taxon>
    </lineage>
</organism>
<evidence type="ECO:0000259" key="1">
    <source>
        <dbReference type="PROSITE" id="PS50844"/>
    </source>
</evidence>
<dbReference type="GO" id="GO:0050462">
    <property type="term" value="F:N-acetylneuraminate synthase activity"/>
    <property type="evidence" value="ECO:0007669"/>
    <property type="project" value="UniProtKB-EC"/>
</dbReference>
<name>A0A6I4UHW2_9SPHN</name>
<comment type="caution">
    <text evidence="2">The sequence shown here is derived from an EMBL/GenBank/DDBJ whole genome shotgun (WGS) entry which is preliminary data.</text>
</comment>
<dbReference type="Proteomes" id="UP000439914">
    <property type="component" value="Unassembled WGS sequence"/>
</dbReference>
<dbReference type="Gene3D" id="3.20.20.70">
    <property type="entry name" value="Aldolase class I"/>
    <property type="match status" value="1"/>
</dbReference>
<protein>
    <submittedName>
        <fullName evidence="2">N-acetylneuraminate synthase</fullName>
        <ecNumber evidence="2">2.5.1.56</ecNumber>
    </submittedName>
</protein>
<dbReference type="Gene3D" id="3.90.1210.10">
    <property type="entry name" value="Antifreeze-like/N-acetylneuraminic acid synthase C-terminal domain"/>
    <property type="match status" value="1"/>
</dbReference>